<gene>
    <name evidence="2" type="ORF">CFOL_v3_25948</name>
</gene>
<evidence type="ECO:0000313" key="2">
    <source>
        <dbReference type="EMBL" id="GAV82497.1"/>
    </source>
</evidence>
<dbReference type="AlphaFoldDB" id="A0A1Q3CQI8"/>
<dbReference type="EMBL" id="BDDD01002648">
    <property type="protein sequence ID" value="GAV82497.1"/>
    <property type="molecule type" value="Genomic_DNA"/>
</dbReference>
<proteinExistence type="predicted"/>
<keyword evidence="3" id="KW-1185">Reference proteome</keyword>
<dbReference type="PANTHER" id="PTHR35742">
    <property type="entry name" value="THYLAKOID LUMENAL 16.5 KDA PROTEIN, CHLOROPLASTIC"/>
    <property type="match status" value="1"/>
</dbReference>
<dbReference type="Pfam" id="PF20675">
    <property type="entry name" value="MPH2"/>
    <property type="match status" value="1"/>
</dbReference>
<dbReference type="GO" id="GO:0010206">
    <property type="term" value="P:photosystem II repair"/>
    <property type="evidence" value="ECO:0007669"/>
    <property type="project" value="InterPro"/>
</dbReference>
<sequence>MATAFLSTANTFLSSTLSSSTSSSSYLVTPTSLVYLPNHNSKRDFTLCQAIVAESSPPCAPSPILPRRGLLITSLVFLLAGKGGYNANAAILEADDDVELLEKVKRDRKKRLERQGVISSSNEETGYLQDLVYKLSKVGQAIENNDLSIARKVLKRSPDTDWVQKANVAFTKLTSSPEEKTEVDTFNSALASLISSVTRNDVESSKVDFVASASAFEKWTTLTGVDGLLKGL</sequence>
<reference evidence="3" key="1">
    <citation type="submission" date="2016-04" db="EMBL/GenBank/DDBJ databases">
        <title>Cephalotus genome sequencing.</title>
        <authorList>
            <person name="Fukushima K."/>
            <person name="Hasebe M."/>
            <person name="Fang X."/>
        </authorList>
    </citation>
    <scope>NUCLEOTIDE SEQUENCE [LARGE SCALE GENOMIC DNA]</scope>
    <source>
        <strain evidence="3">cv. St1</strain>
    </source>
</reference>
<dbReference type="FunCoup" id="A0A1Q3CQI8">
    <property type="interactions" value="1349"/>
</dbReference>
<dbReference type="InParanoid" id="A0A1Q3CQI8"/>
<dbReference type="PANTHER" id="PTHR35742:SF1">
    <property type="entry name" value="THYLAKOID LUMENAL 16.5 KDA PROTEIN, CHLOROPLASTIC"/>
    <property type="match status" value="1"/>
</dbReference>
<name>A0A1Q3CQI8_CEPFO</name>
<comment type="caution">
    <text evidence="2">The sequence shown here is derived from an EMBL/GenBank/DDBJ whole genome shotgun (WGS) entry which is preliminary data.</text>
</comment>
<dbReference type="Proteomes" id="UP000187406">
    <property type="component" value="Unassembled WGS sequence"/>
</dbReference>
<protein>
    <recommendedName>
        <fullName evidence="1">Maintenance of Photosystem II under High light 2 C-terminal domain-containing protein</fullName>
    </recommendedName>
</protein>
<evidence type="ECO:0000259" key="1">
    <source>
        <dbReference type="Pfam" id="PF20675"/>
    </source>
</evidence>
<dbReference type="OrthoDB" id="1924976at2759"/>
<dbReference type="InterPro" id="IPR038862">
    <property type="entry name" value="MPH2"/>
</dbReference>
<dbReference type="STRING" id="3775.A0A1Q3CQI8"/>
<organism evidence="2 3">
    <name type="scientific">Cephalotus follicularis</name>
    <name type="common">Albany pitcher plant</name>
    <dbReference type="NCBI Taxonomy" id="3775"/>
    <lineage>
        <taxon>Eukaryota</taxon>
        <taxon>Viridiplantae</taxon>
        <taxon>Streptophyta</taxon>
        <taxon>Embryophyta</taxon>
        <taxon>Tracheophyta</taxon>
        <taxon>Spermatophyta</taxon>
        <taxon>Magnoliopsida</taxon>
        <taxon>eudicotyledons</taxon>
        <taxon>Gunneridae</taxon>
        <taxon>Pentapetalae</taxon>
        <taxon>rosids</taxon>
        <taxon>fabids</taxon>
        <taxon>Oxalidales</taxon>
        <taxon>Cephalotaceae</taxon>
        <taxon>Cephalotus</taxon>
    </lineage>
</organism>
<accession>A0A1Q3CQI8</accession>
<dbReference type="InterPro" id="IPR049072">
    <property type="entry name" value="MPH2_C"/>
</dbReference>
<evidence type="ECO:0000313" key="3">
    <source>
        <dbReference type="Proteomes" id="UP000187406"/>
    </source>
</evidence>
<feature type="domain" description="Maintenance of Photosystem II under High light 2 C-terminal" evidence="1">
    <location>
        <begin position="127"/>
        <end position="232"/>
    </location>
</feature>